<dbReference type="Proteomes" id="UP000789831">
    <property type="component" value="Unassembled WGS sequence"/>
</dbReference>
<gene>
    <name evidence="1" type="ORF">AGERDE_LOCUS13462</name>
</gene>
<dbReference type="AlphaFoldDB" id="A0A9N9HQ28"/>
<evidence type="ECO:0000313" key="1">
    <source>
        <dbReference type="EMBL" id="CAG8699987.1"/>
    </source>
</evidence>
<proteinExistence type="predicted"/>
<name>A0A9N9HQ28_9GLOM</name>
<dbReference type="EMBL" id="CAJVPL010017795">
    <property type="protein sequence ID" value="CAG8699987.1"/>
    <property type="molecule type" value="Genomic_DNA"/>
</dbReference>
<evidence type="ECO:0000313" key="2">
    <source>
        <dbReference type="Proteomes" id="UP000789831"/>
    </source>
</evidence>
<reference evidence="1" key="1">
    <citation type="submission" date="2021-06" db="EMBL/GenBank/DDBJ databases">
        <authorList>
            <person name="Kallberg Y."/>
            <person name="Tangrot J."/>
            <person name="Rosling A."/>
        </authorList>
    </citation>
    <scope>NUCLEOTIDE SEQUENCE</scope>
    <source>
        <strain evidence="1">MT106</strain>
    </source>
</reference>
<accession>A0A9N9HQ28</accession>
<dbReference type="OrthoDB" id="2383317at2759"/>
<sequence>SSNNKYFIRQLRTLQKETYEKYIQIAIGNDTRWNNHYEYFRTLIKSKGALQTLGSKFESPYNTSSYCHSNKPLYLPVDIASILLDETWWQLLSKLKK</sequence>
<keyword evidence="2" id="KW-1185">Reference proteome</keyword>
<protein>
    <submittedName>
        <fullName evidence="1">12116_t:CDS:1</fullName>
    </submittedName>
</protein>
<feature type="non-terminal residue" evidence="1">
    <location>
        <position position="97"/>
    </location>
</feature>
<organism evidence="1 2">
    <name type="scientific">Ambispora gerdemannii</name>
    <dbReference type="NCBI Taxonomy" id="144530"/>
    <lineage>
        <taxon>Eukaryota</taxon>
        <taxon>Fungi</taxon>
        <taxon>Fungi incertae sedis</taxon>
        <taxon>Mucoromycota</taxon>
        <taxon>Glomeromycotina</taxon>
        <taxon>Glomeromycetes</taxon>
        <taxon>Archaeosporales</taxon>
        <taxon>Ambisporaceae</taxon>
        <taxon>Ambispora</taxon>
    </lineage>
</organism>
<comment type="caution">
    <text evidence="1">The sequence shown here is derived from an EMBL/GenBank/DDBJ whole genome shotgun (WGS) entry which is preliminary data.</text>
</comment>
<feature type="non-terminal residue" evidence="1">
    <location>
        <position position="1"/>
    </location>
</feature>